<feature type="non-terminal residue" evidence="3">
    <location>
        <position position="1"/>
    </location>
</feature>
<dbReference type="Pfam" id="PF01645">
    <property type="entry name" value="Glu_synthase"/>
    <property type="match status" value="1"/>
</dbReference>
<gene>
    <name evidence="3" type="ORF">CTOB1V02_LOCUS13782</name>
</gene>
<dbReference type="PANTHER" id="PTHR43819">
    <property type="entry name" value="ARCHAEAL-TYPE GLUTAMATE SYNTHASE [NADPH]"/>
    <property type="match status" value="1"/>
</dbReference>
<dbReference type="PIRSF" id="PIRSF006429">
    <property type="entry name" value="GOGAT_lg_2"/>
    <property type="match status" value="1"/>
</dbReference>
<evidence type="ECO:0000256" key="1">
    <source>
        <dbReference type="ARBA" id="ARBA00009716"/>
    </source>
</evidence>
<dbReference type="OrthoDB" id="8300329at2759"/>
<reference evidence="3" key="1">
    <citation type="submission" date="2020-11" db="EMBL/GenBank/DDBJ databases">
        <authorList>
            <person name="Tran Van P."/>
        </authorList>
    </citation>
    <scope>NUCLEOTIDE SEQUENCE</scope>
</reference>
<comment type="similarity">
    <text evidence="1">Belongs to the glutamate synthase family.</text>
</comment>
<dbReference type="GO" id="GO:0006537">
    <property type="term" value="P:glutamate biosynthetic process"/>
    <property type="evidence" value="ECO:0007669"/>
    <property type="project" value="InterPro"/>
</dbReference>
<dbReference type="PANTHER" id="PTHR43819:SF1">
    <property type="entry name" value="ARCHAEAL-TYPE GLUTAMATE SYNTHASE [NADPH]"/>
    <property type="match status" value="1"/>
</dbReference>
<dbReference type="SUPFAM" id="SSF51395">
    <property type="entry name" value="FMN-linked oxidoreductases"/>
    <property type="match status" value="1"/>
</dbReference>
<dbReference type="InterPro" id="IPR002932">
    <property type="entry name" value="Glu_synthdom"/>
</dbReference>
<organism evidence="3">
    <name type="scientific">Cyprideis torosa</name>
    <dbReference type="NCBI Taxonomy" id="163714"/>
    <lineage>
        <taxon>Eukaryota</taxon>
        <taxon>Metazoa</taxon>
        <taxon>Ecdysozoa</taxon>
        <taxon>Arthropoda</taxon>
        <taxon>Crustacea</taxon>
        <taxon>Oligostraca</taxon>
        <taxon>Ostracoda</taxon>
        <taxon>Podocopa</taxon>
        <taxon>Podocopida</taxon>
        <taxon>Cytherocopina</taxon>
        <taxon>Cytheroidea</taxon>
        <taxon>Cytherideidae</taxon>
        <taxon>Cyprideis</taxon>
    </lineage>
</organism>
<dbReference type="CDD" id="cd02808">
    <property type="entry name" value="GltS_FMN"/>
    <property type="match status" value="1"/>
</dbReference>
<feature type="domain" description="Glutamate synthase" evidence="2">
    <location>
        <begin position="21"/>
        <end position="350"/>
    </location>
</feature>
<evidence type="ECO:0000259" key="2">
    <source>
        <dbReference type="Pfam" id="PF01645"/>
    </source>
</evidence>
<dbReference type="AlphaFoldDB" id="A0A7R8WW13"/>
<dbReference type="InterPro" id="IPR013785">
    <property type="entry name" value="Aldolase_TIM"/>
</dbReference>
<accession>A0A7R8WW13</accession>
<dbReference type="EMBL" id="OB675766">
    <property type="protein sequence ID" value="CAD7235967.1"/>
    <property type="molecule type" value="Genomic_DNA"/>
</dbReference>
<name>A0A7R8WW13_9CRUS</name>
<dbReference type="Gene3D" id="3.20.20.70">
    <property type="entry name" value="Aldolase class I"/>
    <property type="match status" value="1"/>
</dbReference>
<sequence length="393" mass="41969">FVNSAFPVLETEAVPPAAITIGTYCREPYTTDALVCISGMSYGALSRPAIEALSMGAAQAGIWLNTGEGGLSPYHLKGGCDIVFQIGTAKNGVRDLDGDLDDQRLREVAAHQQVKMFEIKLSQGAKPGKGGILPAAKVSEEIAAIRNIPAGQAALSPNRHTDVQNNADLLDMVARVREVTGKPVGFKVVVSDAGWLDELFTEIKQRGEASAPDFIAVDSADGGTGAAPLALIDEMGLPLRESLPLLVDKLQEYGLRERVKVMASGKLVTPADVAWALCLGADFCLTARGFMFSLGCIQALQCNKNTCPTGITTHDPDLQKGLVAEAKKERVAHFALNLVHEVEIIAHSCGVPEPRQLQRRHARVVMANTLSVSLDELYAKHSAPPYLNNGINQ</sequence>
<dbReference type="GO" id="GO:0015930">
    <property type="term" value="F:glutamate synthase activity"/>
    <property type="evidence" value="ECO:0007669"/>
    <property type="project" value="InterPro"/>
</dbReference>
<proteinExistence type="inferred from homology"/>
<protein>
    <recommendedName>
        <fullName evidence="2">Glutamate synthase domain-containing protein</fullName>
    </recommendedName>
</protein>
<dbReference type="InterPro" id="IPR024188">
    <property type="entry name" value="GltB"/>
</dbReference>
<evidence type="ECO:0000313" key="3">
    <source>
        <dbReference type="EMBL" id="CAD7235967.1"/>
    </source>
</evidence>